<organism evidence="6 7">
    <name type="scientific">Limosa lapponica baueri</name>
    <dbReference type="NCBI Taxonomy" id="1758121"/>
    <lineage>
        <taxon>Eukaryota</taxon>
        <taxon>Metazoa</taxon>
        <taxon>Chordata</taxon>
        <taxon>Craniata</taxon>
        <taxon>Vertebrata</taxon>
        <taxon>Euteleostomi</taxon>
        <taxon>Archelosauria</taxon>
        <taxon>Archosauria</taxon>
        <taxon>Dinosauria</taxon>
        <taxon>Saurischia</taxon>
        <taxon>Theropoda</taxon>
        <taxon>Coelurosauria</taxon>
        <taxon>Aves</taxon>
        <taxon>Neognathae</taxon>
        <taxon>Neoaves</taxon>
        <taxon>Charadriiformes</taxon>
        <taxon>Scolopacidae</taxon>
        <taxon>Limosa</taxon>
    </lineage>
</organism>
<evidence type="ECO:0000256" key="4">
    <source>
        <dbReference type="ARBA" id="ARBA00030806"/>
    </source>
</evidence>
<keyword evidence="7" id="KW-1185">Reference proteome</keyword>
<dbReference type="PROSITE" id="PS00070">
    <property type="entry name" value="ALDEHYDE_DEHYDR_CYS"/>
    <property type="match status" value="1"/>
</dbReference>
<name>A0A2I0T5M1_LIMLA</name>
<dbReference type="EMBL" id="KZ518214">
    <property type="protein sequence ID" value="PKU29078.1"/>
    <property type="molecule type" value="Genomic_DNA"/>
</dbReference>
<feature type="domain" description="Aldehyde dehydrogenase" evidence="5">
    <location>
        <begin position="1"/>
        <end position="90"/>
    </location>
</feature>
<evidence type="ECO:0000256" key="2">
    <source>
        <dbReference type="ARBA" id="ARBA00019842"/>
    </source>
</evidence>
<evidence type="ECO:0000256" key="1">
    <source>
        <dbReference type="ARBA" id="ARBA00013051"/>
    </source>
</evidence>
<evidence type="ECO:0000259" key="5">
    <source>
        <dbReference type="Pfam" id="PF00171"/>
    </source>
</evidence>
<dbReference type="Pfam" id="PF00171">
    <property type="entry name" value="Aldedh"/>
    <property type="match status" value="2"/>
</dbReference>
<gene>
    <name evidence="6" type="ORF">llap_20618</name>
</gene>
<dbReference type="SUPFAM" id="SSF53720">
    <property type="entry name" value="ALDH-like"/>
    <property type="match status" value="1"/>
</dbReference>
<dbReference type="InterPro" id="IPR050740">
    <property type="entry name" value="Aldehyde_DH_Superfamily"/>
</dbReference>
<reference evidence="7" key="2">
    <citation type="submission" date="2017-12" db="EMBL/GenBank/DDBJ databases">
        <title>Genome sequence of the Bar-tailed Godwit (Limosa lapponica baueri).</title>
        <authorList>
            <person name="Lima N.C.B."/>
            <person name="Parody-Merino A.M."/>
            <person name="Battley P.F."/>
            <person name="Fidler A.E."/>
            <person name="Prosdocimi F."/>
        </authorList>
    </citation>
    <scope>NUCLEOTIDE SEQUENCE [LARGE SCALE GENOMIC DNA]</scope>
</reference>
<dbReference type="FunFam" id="3.40.605.10:FF:000026">
    <property type="entry name" value="Aldehyde dehydrogenase, putative"/>
    <property type="match status" value="1"/>
</dbReference>
<evidence type="ECO:0000313" key="7">
    <source>
        <dbReference type="Proteomes" id="UP000233556"/>
    </source>
</evidence>
<dbReference type="InterPro" id="IPR016161">
    <property type="entry name" value="Ald_DH/histidinol_DH"/>
</dbReference>
<sequence length="178" mass="19072">MELGGHAPFIVFDSANVDRAVAGALASKYRNSGQTCVCTNRFLVQKGIHDEFVEKFAKAIERELHVGSGFDAKTTQGPLINEKAVEKVASEFDTEAEAVAIANAANVGLAGYFYSQDPAQIWRVAEQLEVGMVGVNEGIISSVESPFGGVKQSGLGREGSKYGIDEYLEIKYVCFGGL</sequence>
<dbReference type="GO" id="GO:0004777">
    <property type="term" value="F:succinate-semialdehyde dehydrogenase (NAD+) activity"/>
    <property type="evidence" value="ECO:0007669"/>
    <property type="project" value="UniProtKB-EC"/>
</dbReference>
<dbReference type="PANTHER" id="PTHR43353">
    <property type="entry name" value="SUCCINATE-SEMIALDEHYDE DEHYDROGENASE, MITOCHONDRIAL"/>
    <property type="match status" value="1"/>
</dbReference>
<dbReference type="EC" id="1.2.1.24" evidence="1"/>
<feature type="domain" description="Aldehyde dehydrogenase" evidence="5">
    <location>
        <begin position="91"/>
        <end position="173"/>
    </location>
</feature>
<evidence type="ECO:0000256" key="3">
    <source>
        <dbReference type="ARBA" id="ARBA00023002"/>
    </source>
</evidence>
<dbReference type="AlphaFoldDB" id="A0A2I0T5M1"/>
<dbReference type="Gene3D" id="3.40.309.10">
    <property type="entry name" value="Aldehyde Dehydrogenase, Chain A, domain 2"/>
    <property type="match status" value="2"/>
</dbReference>
<dbReference type="GO" id="GO:0009450">
    <property type="term" value="P:gamma-aminobutyric acid catabolic process"/>
    <property type="evidence" value="ECO:0007669"/>
    <property type="project" value="TreeGrafter"/>
</dbReference>
<dbReference type="Proteomes" id="UP000233556">
    <property type="component" value="Unassembled WGS sequence"/>
</dbReference>
<reference evidence="7" key="1">
    <citation type="submission" date="2017-11" db="EMBL/GenBank/DDBJ databases">
        <authorList>
            <person name="Lima N.C."/>
            <person name="Parody-Merino A.M."/>
            <person name="Battley P.F."/>
            <person name="Fidler A.E."/>
            <person name="Prosdocimi F."/>
        </authorList>
    </citation>
    <scope>NUCLEOTIDE SEQUENCE [LARGE SCALE GENOMIC DNA]</scope>
</reference>
<dbReference type="PANTHER" id="PTHR43353:SF5">
    <property type="entry name" value="SUCCINATE-SEMIALDEHYDE DEHYDROGENASE, MITOCHONDRIAL"/>
    <property type="match status" value="1"/>
</dbReference>
<dbReference type="InterPro" id="IPR016163">
    <property type="entry name" value="Ald_DH_C"/>
</dbReference>
<dbReference type="OrthoDB" id="310895at2759"/>
<dbReference type="InterPro" id="IPR016160">
    <property type="entry name" value="Ald_DH_CS_CYS"/>
</dbReference>
<protein>
    <recommendedName>
        <fullName evidence="2">Succinate-semialdehyde dehydrogenase, mitochondrial</fullName>
        <ecNumber evidence="1">1.2.1.24</ecNumber>
    </recommendedName>
    <alternativeName>
        <fullName evidence="4">NAD(+)-dependent succinic semialdehyde dehydrogenase</fullName>
    </alternativeName>
</protein>
<accession>A0A2I0T5M1</accession>
<evidence type="ECO:0000313" key="6">
    <source>
        <dbReference type="EMBL" id="PKU29078.1"/>
    </source>
</evidence>
<dbReference type="GO" id="GO:0005739">
    <property type="term" value="C:mitochondrion"/>
    <property type="evidence" value="ECO:0007669"/>
    <property type="project" value="TreeGrafter"/>
</dbReference>
<keyword evidence="3" id="KW-0560">Oxidoreductase</keyword>
<proteinExistence type="predicted"/>
<dbReference type="InterPro" id="IPR015590">
    <property type="entry name" value="Aldehyde_DH_dom"/>
</dbReference>